<dbReference type="Proteomes" id="UP000267908">
    <property type="component" value="Unassembled WGS sequence"/>
</dbReference>
<organism evidence="2 4">
    <name type="scientific">Pseudomonas syringae pv. delphinii</name>
    <dbReference type="NCBI Taxonomy" id="192088"/>
    <lineage>
        <taxon>Bacteria</taxon>
        <taxon>Pseudomonadati</taxon>
        <taxon>Pseudomonadota</taxon>
        <taxon>Gammaproteobacteria</taxon>
        <taxon>Pseudomonadales</taxon>
        <taxon>Pseudomonadaceae</taxon>
        <taxon>Pseudomonas</taxon>
    </lineage>
</organism>
<accession>A0A0P9PT49</accession>
<gene>
    <name evidence="2" type="ORF">ALQ08_104364</name>
    <name evidence="1" type="ORF">ALQ28_104141</name>
</gene>
<reference evidence="3 4" key="1">
    <citation type="submission" date="2018-08" db="EMBL/GenBank/DDBJ databases">
        <title>Recombination of ecologically and evolutionarily significant loci maintains genetic cohesion in the Pseudomonas syringae species complex.</title>
        <authorList>
            <person name="Dillon M."/>
            <person name="Thakur S."/>
            <person name="Almeida R.N.D."/>
            <person name="Weir B.S."/>
            <person name="Guttman D.S."/>
        </authorList>
    </citation>
    <scope>NUCLEOTIDE SEQUENCE [LARGE SCALE GENOMIC DNA]</scope>
    <source>
        <strain evidence="2 4">ICMP 13052</strain>
        <strain evidence="1 3">ICMP 4330</strain>
    </source>
</reference>
<evidence type="ECO:0000313" key="4">
    <source>
        <dbReference type="Proteomes" id="UP000269044"/>
    </source>
</evidence>
<comment type="caution">
    <text evidence="2">The sequence shown here is derived from an EMBL/GenBank/DDBJ whole genome shotgun (WGS) entry which is preliminary data.</text>
</comment>
<dbReference type="Proteomes" id="UP000269044">
    <property type="component" value="Unassembled WGS sequence"/>
</dbReference>
<evidence type="ECO:0000313" key="3">
    <source>
        <dbReference type="Proteomes" id="UP000267908"/>
    </source>
</evidence>
<dbReference type="AlphaFoldDB" id="A0A0P9PT49"/>
<protein>
    <submittedName>
        <fullName evidence="2">Uncharacterized protein</fullName>
    </submittedName>
</protein>
<proteinExistence type="predicted"/>
<dbReference type="EMBL" id="RBQG01000013">
    <property type="protein sequence ID" value="RMP18871.1"/>
    <property type="molecule type" value="Genomic_DNA"/>
</dbReference>
<dbReference type="EMBL" id="RBRA01000223">
    <property type="protein sequence ID" value="RMQ21507.1"/>
    <property type="molecule type" value="Genomic_DNA"/>
</dbReference>
<name>A0A0P9PT49_9PSED</name>
<sequence length="71" mass="7898">MAADRGRELKAVLVTTVDLQNKNVAQCITRQPDLAPTARNRTQSCQNGEAFVDRAKLRLSAKAVFQTAHFR</sequence>
<evidence type="ECO:0000313" key="2">
    <source>
        <dbReference type="EMBL" id="RMQ21507.1"/>
    </source>
</evidence>
<evidence type="ECO:0000313" key="1">
    <source>
        <dbReference type="EMBL" id="RMP18871.1"/>
    </source>
</evidence>